<evidence type="ECO:0000256" key="1">
    <source>
        <dbReference type="SAM" id="MobiDB-lite"/>
    </source>
</evidence>
<feature type="compositionally biased region" description="Low complexity" evidence="1">
    <location>
        <begin position="34"/>
        <end position="62"/>
    </location>
</feature>
<feature type="non-terminal residue" evidence="2">
    <location>
        <position position="1"/>
    </location>
</feature>
<proteinExistence type="predicted"/>
<gene>
    <name evidence="2" type="ORF">Ctob_007780</name>
</gene>
<dbReference type="Gene3D" id="3.30.56.110">
    <property type="entry name" value="Protein of unknown function DUF2237"/>
    <property type="match status" value="1"/>
</dbReference>
<dbReference type="Proteomes" id="UP000037460">
    <property type="component" value="Unassembled WGS sequence"/>
</dbReference>
<evidence type="ECO:0000313" key="3">
    <source>
        <dbReference type="Proteomes" id="UP000037460"/>
    </source>
</evidence>
<accession>A0A0M0JWG2</accession>
<dbReference type="AlphaFoldDB" id="A0A0M0JWG2"/>
<dbReference type="EMBL" id="JWZX01002133">
    <property type="protein sequence ID" value="KOO30895.1"/>
    <property type="molecule type" value="Genomic_DNA"/>
</dbReference>
<dbReference type="Pfam" id="PF09996">
    <property type="entry name" value="DUF2237"/>
    <property type="match status" value="1"/>
</dbReference>
<name>A0A0M0JWG2_9EUKA</name>
<dbReference type="InterPro" id="IPR018714">
    <property type="entry name" value="DUF2237"/>
</dbReference>
<dbReference type="OrthoDB" id="10260965at2759"/>
<organism evidence="2 3">
    <name type="scientific">Chrysochromulina tobinii</name>
    <dbReference type="NCBI Taxonomy" id="1460289"/>
    <lineage>
        <taxon>Eukaryota</taxon>
        <taxon>Haptista</taxon>
        <taxon>Haptophyta</taxon>
        <taxon>Prymnesiophyceae</taxon>
        <taxon>Prymnesiales</taxon>
        <taxon>Chrysochromulinaceae</taxon>
        <taxon>Chrysochromulina</taxon>
    </lineage>
</organism>
<sequence length="236" mass="24838">TKNDFVDGATRALSFGIRNRTRSIRQVPGTTPSLTKPGTPTTAAGGLTNKPSTPSPSTAASQYPSAAAMPMAGDAALIRVMPRYLNVSGGELQKCSGPGMALTGFTRTGHCADRDDDAGSHHVCIDMSSLTGSGGNFCQVTGQSDWCSSSMPCDGSPGERCPVQHWCVCEWAFTSYLERAGGCDKIQKIVCEATNFMALKHYREQASSPRVKAALDCLEQRCVHPHPAAIVGPASA</sequence>
<evidence type="ECO:0000313" key="2">
    <source>
        <dbReference type="EMBL" id="KOO30895.1"/>
    </source>
</evidence>
<protein>
    <submittedName>
        <fullName evidence="2">Uncharacterized protein</fullName>
    </submittedName>
</protein>
<feature type="region of interest" description="Disordered" evidence="1">
    <location>
        <begin position="27"/>
        <end position="62"/>
    </location>
</feature>
<comment type="caution">
    <text evidence="2">The sequence shown here is derived from an EMBL/GenBank/DDBJ whole genome shotgun (WGS) entry which is preliminary data.</text>
</comment>
<keyword evidence="3" id="KW-1185">Reference proteome</keyword>
<reference evidence="3" key="1">
    <citation type="journal article" date="2015" name="PLoS Genet.">
        <title>Genome Sequence and Transcriptome Analyses of Chrysochromulina tobin: Metabolic Tools for Enhanced Algal Fitness in the Prominent Order Prymnesiales (Haptophyceae).</title>
        <authorList>
            <person name="Hovde B.T."/>
            <person name="Deodato C.R."/>
            <person name="Hunsperger H.M."/>
            <person name="Ryken S.A."/>
            <person name="Yost W."/>
            <person name="Jha R.K."/>
            <person name="Patterson J."/>
            <person name="Monnat R.J. Jr."/>
            <person name="Barlow S.B."/>
            <person name="Starkenburg S.R."/>
            <person name="Cattolico R.A."/>
        </authorList>
    </citation>
    <scope>NUCLEOTIDE SEQUENCE</scope>
    <source>
        <strain evidence="3">CCMP291</strain>
    </source>
</reference>